<sequence>MSGSPTDHWPLRIALCLMVTIGGIVGQFVHLDLVARVERESAERLLTQVTLIEELPSEVRGSRERVFHARWIMRDGTERRGPVSAPDDATPGSTVDVWVHRESGAIVAAPMTRHEALTRAGVAVLLTLVGCGSVIVVARRLWVLWASRHHVRTLESDWRRVESDWRRRYRSD</sequence>
<dbReference type="PANTHER" id="PTHR42305:SF1">
    <property type="entry name" value="MEMBRANE PROTEIN RV1733C-RELATED"/>
    <property type="match status" value="1"/>
</dbReference>
<feature type="transmembrane region" description="Helical" evidence="1">
    <location>
        <begin position="120"/>
        <end position="142"/>
    </location>
</feature>
<accession>A0A8J3Q0K2</accession>
<name>A0A8J3Q0K2_9ACTN</name>
<dbReference type="Proteomes" id="UP000630097">
    <property type="component" value="Unassembled WGS sequence"/>
</dbReference>
<evidence type="ECO:0000313" key="3">
    <source>
        <dbReference type="Proteomes" id="UP000630097"/>
    </source>
</evidence>
<organism evidence="2 3">
    <name type="scientific">Planotetraspora kaengkrachanensis</name>
    <dbReference type="NCBI Taxonomy" id="575193"/>
    <lineage>
        <taxon>Bacteria</taxon>
        <taxon>Bacillati</taxon>
        <taxon>Actinomycetota</taxon>
        <taxon>Actinomycetes</taxon>
        <taxon>Streptosporangiales</taxon>
        <taxon>Streptosporangiaceae</taxon>
        <taxon>Planotetraspora</taxon>
    </lineage>
</organism>
<feature type="transmembrane region" description="Helical" evidence="1">
    <location>
        <begin position="12"/>
        <end position="35"/>
    </location>
</feature>
<protein>
    <submittedName>
        <fullName evidence="2">Uncharacterized protein</fullName>
    </submittedName>
</protein>
<keyword evidence="1" id="KW-0812">Transmembrane</keyword>
<reference evidence="2 3" key="1">
    <citation type="submission" date="2021-01" db="EMBL/GenBank/DDBJ databases">
        <title>Whole genome shotgun sequence of Planotetraspora kaengkrachanensis NBRC 104272.</title>
        <authorList>
            <person name="Komaki H."/>
            <person name="Tamura T."/>
        </authorList>
    </citation>
    <scope>NUCLEOTIDE SEQUENCE [LARGE SCALE GENOMIC DNA]</scope>
    <source>
        <strain evidence="2 3">NBRC 104272</strain>
    </source>
</reference>
<keyword evidence="1" id="KW-0472">Membrane</keyword>
<evidence type="ECO:0000313" key="2">
    <source>
        <dbReference type="EMBL" id="GIG84291.1"/>
    </source>
</evidence>
<gene>
    <name evidence="2" type="ORF">Pka01_74180</name>
</gene>
<comment type="caution">
    <text evidence="2">The sequence shown here is derived from an EMBL/GenBank/DDBJ whole genome shotgun (WGS) entry which is preliminary data.</text>
</comment>
<dbReference type="InterPro" id="IPR039708">
    <property type="entry name" value="MT1774/Rv1733c-like"/>
</dbReference>
<proteinExistence type="predicted"/>
<keyword evidence="3" id="KW-1185">Reference proteome</keyword>
<keyword evidence="1" id="KW-1133">Transmembrane helix</keyword>
<evidence type="ECO:0000256" key="1">
    <source>
        <dbReference type="SAM" id="Phobius"/>
    </source>
</evidence>
<dbReference type="RefSeq" id="WP_203887565.1">
    <property type="nucleotide sequence ID" value="NZ_BAABHH010000013.1"/>
</dbReference>
<dbReference type="EMBL" id="BONV01000049">
    <property type="protein sequence ID" value="GIG84291.1"/>
    <property type="molecule type" value="Genomic_DNA"/>
</dbReference>
<dbReference type="PANTHER" id="PTHR42305">
    <property type="entry name" value="MEMBRANE PROTEIN RV1733C-RELATED"/>
    <property type="match status" value="1"/>
</dbReference>
<dbReference type="AlphaFoldDB" id="A0A8J3Q0K2"/>